<dbReference type="HOGENOM" id="CLU_777828_0_0_3"/>
<evidence type="ECO:0000313" key="2">
    <source>
        <dbReference type="EMBL" id="AFY85543.1"/>
    </source>
</evidence>
<dbReference type="NCBIfam" id="NF033545">
    <property type="entry name" value="transpos_IS630"/>
    <property type="match status" value="1"/>
</dbReference>
<dbReference type="InterPro" id="IPR038717">
    <property type="entry name" value="Tc1-like_DDE_dom"/>
</dbReference>
<dbReference type="RefSeq" id="WP_015152095.1">
    <property type="nucleotide sequence ID" value="NC_019694.1"/>
</dbReference>
<dbReference type="InterPro" id="IPR047655">
    <property type="entry name" value="Transpos_IS630-like"/>
</dbReference>
<sequence>MGARLRVFLTPEEDRTLLELFRATTLPQRVKDRASVVRLNAHGWYVEKIASHFKWSISRVRDTLHRWEKKGLGGLWDKPGRGSKAKWKDADINYVEECLKQEPRTYNSKQLAEKLAAERQVFLSPDRLRRVLKKKGIIWKRTRISHKNKQDPEEKQIKQADLDMLKFAAAAGEIDLKYLDESGFCLWSSVGYTYFPKKEQKRQEQTRIRGRRLSILGIMQPKVGFNYGLAIGIFTSKSYIKMMEIEAEEASVELAKTGRIRVIVQDNGSIHKSLEVQSKWPLWELQGLYIFLLPKYCSEMNEIELEWQHLKRDELAGRMFEDELDLAYAVMAGVESRSTEGDYTAKRVKLNSCSSS</sequence>
<dbReference type="OrthoDB" id="583617at2"/>
<dbReference type="SUPFAM" id="SSF46689">
    <property type="entry name" value="Homeodomain-like"/>
    <property type="match status" value="1"/>
</dbReference>
<gene>
    <name evidence="2" type="ORF">Oscil6304_6088</name>
</gene>
<evidence type="ECO:0000313" key="3">
    <source>
        <dbReference type="Proteomes" id="UP000010367"/>
    </source>
</evidence>
<reference evidence="2 3" key="1">
    <citation type="submission" date="2012-06" db="EMBL/GenBank/DDBJ databases">
        <title>Finished plasmid 2 of genome of Oscillatoria acuminata PCC 6304.</title>
        <authorList>
            <consortium name="US DOE Joint Genome Institute"/>
            <person name="Gugger M."/>
            <person name="Coursin T."/>
            <person name="Rippka R."/>
            <person name="Tandeau De Marsac N."/>
            <person name="Huntemann M."/>
            <person name="Wei C.-L."/>
            <person name="Han J."/>
            <person name="Detter J.C."/>
            <person name="Han C."/>
            <person name="Tapia R."/>
            <person name="Davenport K."/>
            <person name="Daligault H."/>
            <person name="Erkkila T."/>
            <person name="Gu W."/>
            <person name="Munk A.C.C."/>
            <person name="Teshima H."/>
            <person name="Xu Y."/>
            <person name="Chain P."/>
            <person name="Chen A."/>
            <person name="Krypides N."/>
            <person name="Mavromatis K."/>
            <person name="Markowitz V."/>
            <person name="Szeto E."/>
            <person name="Ivanova N."/>
            <person name="Mikhailova N."/>
            <person name="Ovchinnikova G."/>
            <person name="Pagani I."/>
            <person name="Pati A."/>
            <person name="Goodwin L."/>
            <person name="Peters L."/>
            <person name="Pitluck S."/>
            <person name="Woyke T."/>
            <person name="Kerfeld C."/>
        </authorList>
    </citation>
    <scope>NUCLEOTIDE SEQUENCE [LARGE SCALE GENOMIC DNA]</scope>
    <source>
        <strain evidence="2 3">PCC 6304</strain>
        <plasmid evidence="3">Plasmid pOSCIL6304.02</plasmid>
    </source>
</reference>
<dbReference type="InterPro" id="IPR036397">
    <property type="entry name" value="RNaseH_sf"/>
</dbReference>
<name>K9TT06_9CYAN</name>
<dbReference type="InParanoid" id="K9TT06"/>
<dbReference type="Gene3D" id="3.30.420.10">
    <property type="entry name" value="Ribonuclease H-like superfamily/Ribonuclease H"/>
    <property type="match status" value="1"/>
</dbReference>
<dbReference type="Proteomes" id="UP000010367">
    <property type="component" value="Plasmid pOSCIL6304.02"/>
</dbReference>
<dbReference type="KEGG" id="oac:Oscil6304_6088"/>
<accession>K9TT06</accession>
<keyword evidence="3" id="KW-1185">Reference proteome</keyword>
<dbReference type="InterPro" id="IPR009057">
    <property type="entry name" value="Homeodomain-like_sf"/>
</dbReference>
<protein>
    <submittedName>
        <fullName evidence="2">Transposase</fullName>
    </submittedName>
</protein>
<evidence type="ECO:0000259" key="1">
    <source>
        <dbReference type="Pfam" id="PF13358"/>
    </source>
</evidence>
<organism evidence="2 3">
    <name type="scientific">Oscillatoria acuminata PCC 6304</name>
    <dbReference type="NCBI Taxonomy" id="56110"/>
    <lineage>
        <taxon>Bacteria</taxon>
        <taxon>Bacillati</taxon>
        <taxon>Cyanobacteriota</taxon>
        <taxon>Cyanophyceae</taxon>
        <taxon>Oscillatoriophycideae</taxon>
        <taxon>Oscillatoriales</taxon>
        <taxon>Oscillatoriaceae</taxon>
        <taxon>Oscillatoria</taxon>
    </lineage>
</organism>
<proteinExistence type="predicted"/>
<dbReference type="AlphaFoldDB" id="K9TT06"/>
<dbReference type="Pfam" id="PF13358">
    <property type="entry name" value="DDE_3"/>
    <property type="match status" value="1"/>
</dbReference>
<dbReference type="EMBL" id="CP003609">
    <property type="protein sequence ID" value="AFY85543.1"/>
    <property type="molecule type" value="Genomic_DNA"/>
</dbReference>
<feature type="domain" description="Tc1-like transposase DDE" evidence="1">
    <location>
        <begin position="176"/>
        <end position="324"/>
    </location>
</feature>
<keyword evidence="2" id="KW-0614">Plasmid</keyword>
<geneLocation type="plasmid" evidence="2 3">
    <name>pOSCIL6304.02</name>
</geneLocation>
<dbReference type="Pfam" id="PF13565">
    <property type="entry name" value="HTH_32"/>
    <property type="match status" value="1"/>
</dbReference>
<dbReference type="GO" id="GO:0003676">
    <property type="term" value="F:nucleic acid binding"/>
    <property type="evidence" value="ECO:0007669"/>
    <property type="project" value="InterPro"/>
</dbReference>